<comment type="caution">
    <text evidence="3">The sequence shown here is derived from an EMBL/GenBank/DDBJ whole genome shotgun (WGS) entry which is preliminary data.</text>
</comment>
<keyword evidence="2" id="KW-0812">Transmembrane</keyword>
<dbReference type="AlphaFoldDB" id="A0ABD2LUM7"/>
<dbReference type="InterPro" id="IPR035897">
    <property type="entry name" value="Toll_tir_struct_dom_sf"/>
</dbReference>
<keyword evidence="2" id="KW-0472">Membrane</keyword>
<name>A0ABD2LUM7_9BILA</name>
<evidence type="ECO:0000256" key="1">
    <source>
        <dbReference type="SAM" id="MobiDB-lite"/>
    </source>
</evidence>
<protein>
    <submittedName>
        <fullName evidence="3">Uncharacterized protein</fullName>
    </submittedName>
</protein>
<gene>
    <name evidence="3" type="ORF">niasHT_008226</name>
</gene>
<evidence type="ECO:0000313" key="3">
    <source>
        <dbReference type="EMBL" id="KAL3118879.1"/>
    </source>
</evidence>
<dbReference type="Pfam" id="PF15891">
    <property type="entry name" value="Nuc_deoxyri_tr2"/>
    <property type="match status" value="1"/>
</dbReference>
<dbReference type="InterPro" id="IPR039470">
    <property type="entry name" value="Nuc_deoxyri_tr2"/>
</dbReference>
<proteinExistence type="predicted"/>
<dbReference type="PANTHER" id="PTHR36300">
    <property type="entry name" value="RAW, ISOFORM A"/>
    <property type="match status" value="1"/>
</dbReference>
<dbReference type="Proteomes" id="UP001620626">
    <property type="component" value="Unassembled WGS sequence"/>
</dbReference>
<evidence type="ECO:0000256" key="2">
    <source>
        <dbReference type="SAM" id="Phobius"/>
    </source>
</evidence>
<sequence>MSPKSDDQRSTLITIDGGSASDQRSLDQAEPIYDVFLGGSCGNTCWRRDIVIPYLKKRDISYYDPQRPVWSENMIQEEQRAKENSRIFLFVLDPGTINATSFLEIAYLAARKASKLVVVFLGKHEWSDKALRVDLPDRIRTCNLLEAILQRHSVLMLTSISQALDFVDAKIIGGKRWLHALCTPAQRLPFIKLQTQRCATRCSERWHSVARLCRLRLLTHLKRFALLLLFEAFLVMSFCFLLSTNMLPLTVPLWAIVLPLLALNYLLLLGLIIYCRFKSHKRKRKALQQRALHLPVLPLPRVHTLPDNLATAAIDVSSTATSSERRPLRFFHRGKVLSGSGGGPCSSYGPMIELLISGSTSGSAAATADSGSKKFKQYTNSSWTMIKPDEKRIDRRASDRSSTRPPNGCCLATTPIGYDVFLSCSSSSELDWITQKAVPELHKNGLSYTSALMCHNEMRIPFLHTASHILYYIPSYKTFLSGMIEIAYFIGHADWQVTVCVPREAECLVMFEAAERVDPEIRRAVERRNECYRVAFSYLKDMAARRQVRVFTRVDDAIRHIRDTTPRPQEDSGKQNANNSANLNCGTETDQSAADKLDQDEKPLPNQKRTALRQILEKQHLVKERTSTNLLAHLREAAARGQRLELDLAEIRPDGCISMSIDLNQLRPLAN</sequence>
<keyword evidence="4" id="KW-1185">Reference proteome</keyword>
<dbReference type="PANTHER" id="PTHR36300:SF1">
    <property type="entry name" value="RAW, ISOFORM A"/>
    <property type="match status" value="1"/>
</dbReference>
<feature type="compositionally biased region" description="Basic and acidic residues" evidence="1">
    <location>
        <begin position="563"/>
        <end position="573"/>
    </location>
</feature>
<feature type="compositionally biased region" description="Polar residues" evidence="1">
    <location>
        <begin position="574"/>
        <end position="592"/>
    </location>
</feature>
<dbReference type="SUPFAM" id="SSF52200">
    <property type="entry name" value="Toll/Interleukin receptor TIR domain"/>
    <property type="match status" value="1"/>
</dbReference>
<feature type="transmembrane region" description="Helical" evidence="2">
    <location>
        <begin position="253"/>
        <end position="275"/>
    </location>
</feature>
<organism evidence="3 4">
    <name type="scientific">Heterodera trifolii</name>
    <dbReference type="NCBI Taxonomy" id="157864"/>
    <lineage>
        <taxon>Eukaryota</taxon>
        <taxon>Metazoa</taxon>
        <taxon>Ecdysozoa</taxon>
        <taxon>Nematoda</taxon>
        <taxon>Chromadorea</taxon>
        <taxon>Rhabditida</taxon>
        <taxon>Tylenchina</taxon>
        <taxon>Tylenchomorpha</taxon>
        <taxon>Tylenchoidea</taxon>
        <taxon>Heteroderidae</taxon>
        <taxon>Heteroderinae</taxon>
        <taxon>Heterodera</taxon>
    </lineage>
</organism>
<keyword evidence="2" id="KW-1133">Transmembrane helix</keyword>
<accession>A0ABD2LUM7</accession>
<reference evidence="3 4" key="1">
    <citation type="submission" date="2024-10" db="EMBL/GenBank/DDBJ databases">
        <authorList>
            <person name="Kim D."/>
        </authorList>
    </citation>
    <scope>NUCLEOTIDE SEQUENCE [LARGE SCALE GENOMIC DNA]</scope>
    <source>
        <strain evidence="3">BH-2024</strain>
    </source>
</reference>
<feature type="transmembrane region" description="Helical" evidence="2">
    <location>
        <begin position="224"/>
        <end position="247"/>
    </location>
</feature>
<evidence type="ECO:0000313" key="4">
    <source>
        <dbReference type="Proteomes" id="UP001620626"/>
    </source>
</evidence>
<dbReference type="Gene3D" id="3.40.50.450">
    <property type="match status" value="1"/>
</dbReference>
<feature type="region of interest" description="Disordered" evidence="1">
    <location>
        <begin position="1"/>
        <end position="23"/>
    </location>
</feature>
<feature type="region of interest" description="Disordered" evidence="1">
    <location>
        <begin position="563"/>
        <end position="607"/>
    </location>
</feature>
<feature type="compositionally biased region" description="Basic and acidic residues" evidence="1">
    <location>
        <begin position="593"/>
        <end position="603"/>
    </location>
</feature>
<dbReference type="EMBL" id="JBICBT010000261">
    <property type="protein sequence ID" value="KAL3118879.1"/>
    <property type="molecule type" value="Genomic_DNA"/>
</dbReference>